<dbReference type="InterPro" id="IPR017896">
    <property type="entry name" value="4Fe4S_Fe-S-bd"/>
</dbReference>
<evidence type="ECO:0000313" key="5">
    <source>
        <dbReference type="EMBL" id="MET1488780.1"/>
    </source>
</evidence>
<name>A0ABV2CLJ7_9RHOO</name>
<dbReference type="PROSITE" id="PS51379">
    <property type="entry name" value="4FE4S_FER_2"/>
    <property type="match status" value="1"/>
</dbReference>
<sequence>MSLKIVANQCTGCSACEPECPNDAISEVKNLFVIDPDLCTECEGHFDTPQCVAVCPIDECIVPLVTA</sequence>
<dbReference type="InterPro" id="IPR047927">
    <property type="entry name" value="YfhL-like"/>
</dbReference>
<dbReference type="Gene3D" id="3.30.70.20">
    <property type="match status" value="1"/>
</dbReference>
<reference evidence="5 6" key="1">
    <citation type="submission" date="2024-07" db="EMBL/GenBank/DDBJ databases">
        <title>Uliginosibacterium paludis KCTC:42655.</title>
        <authorList>
            <person name="Kim M.K."/>
        </authorList>
    </citation>
    <scope>NUCLEOTIDE SEQUENCE [LARGE SCALE GENOMIC DNA]</scope>
    <source>
        <strain evidence="5 6">KCTC 42655</strain>
    </source>
</reference>
<comment type="caution">
    <text evidence="5">The sequence shown here is derived from an EMBL/GenBank/DDBJ whole genome shotgun (WGS) entry which is preliminary data.</text>
</comment>
<dbReference type="EMBL" id="JBEWLZ010000001">
    <property type="protein sequence ID" value="MET1488780.1"/>
    <property type="molecule type" value="Genomic_DNA"/>
</dbReference>
<keyword evidence="2" id="KW-0408">Iron</keyword>
<keyword evidence="6" id="KW-1185">Reference proteome</keyword>
<evidence type="ECO:0000313" key="6">
    <source>
        <dbReference type="Proteomes" id="UP001548590"/>
    </source>
</evidence>
<dbReference type="RefSeq" id="WP_345927199.1">
    <property type="nucleotide sequence ID" value="NZ_JBDIVF010000003.1"/>
</dbReference>
<evidence type="ECO:0000256" key="2">
    <source>
        <dbReference type="ARBA" id="ARBA00023004"/>
    </source>
</evidence>
<evidence type="ECO:0000259" key="4">
    <source>
        <dbReference type="PROSITE" id="PS51379"/>
    </source>
</evidence>
<accession>A0ABV2CLJ7</accession>
<keyword evidence="3" id="KW-0411">Iron-sulfur</keyword>
<dbReference type="NCBIfam" id="NF033683">
    <property type="entry name" value="di_4Fe-4S_YfhL"/>
    <property type="match status" value="1"/>
</dbReference>
<evidence type="ECO:0000256" key="3">
    <source>
        <dbReference type="ARBA" id="ARBA00023014"/>
    </source>
</evidence>
<dbReference type="Proteomes" id="UP001548590">
    <property type="component" value="Unassembled WGS sequence"/>
</dbReference>
<dbReference type="PROSITE" id="PS00198">
    <property type="entry name" value="4FE4S_FER_1"/>
    <property type="match status" value="1"/>
</dbReference>
<dbReference type="InterPro" id="IPR017900">
    <property type="entry name" value="4Fe4S_Fe_S_CS"/>
</dbReference>
<organism evidence="5 6">
    <name type="scientific">Uliginosibacterium paludis</name>
    <dbReference type="NCBI Taxonomy" id="1615952"/>
    <lineage>
        <taxon>Bacteria</taxon>
        <taxon>Pseudomonadati</taxon>
        <taxon>Pseudomonadota</taxon>
        <taxon>Betaproteobacteria</taxon>
        <taxon>Rhodocyclales</taxon>
        <taxon>Zoogloeaceae</taxon>
        <taxon>Uliginosibacterium</taxon>
    </lineage>
</organism>
<feature type="domain" description="4Fe-4S ferredoxin-type" evidence="4">
    <location>
        <begin position="1"/>
        <end position="30"/>
    </location>
</feature>
<protein>
    <submittedName>
        <fullName evidence="5">YfhL family 4Fe-4S dicluster ferredoxin</fullName>
    </submittedName>
</protein>
<dbReference type="SUPFAM" id="SSF54862">
    <property type="entry name" value="4Fe-4S ferredoxins"/>
    <property type="match status" value="1"/>
</dbReference>
<gene>
    <name evidence="5" type="ORF">ABVT11_02990</name>
</gene>
<keyword evidence="1" id="KW-0479">Metal-binding</keyword>
<dbReference type="Pfam" id="PF00037">
    <property type="entry name" value="Fer4"/>
    <property type="match status" value="1"/>
</dbReference>
<proteinExistence type="predicted"/>
<evidence type="ECO:0000256" key="1">
    <source>
        <dbReference type="ARBA" id="ARBA00022723"/>
    </source>
</evidence>